<evidence type="ECO:0000313" key="3">
    <source>
        <dbReference type="Proteomes" id="UP000838756"/>
    </source>
</evidence>
<sequence>IGDVTDSTTWQTLGGGVADYLSALPLPLHHLLKYSTSAVDSKREEPTILTVATNALPPMSTLTPQAPANVVNSVVVQTATIVNPVSNNVINTNANVNSIAIVKKKKKKKALKEKKPRPKPGEIRLTTALGENTF</sequence>
<evidence type="ECO:0000313" key="2">
    <source>
        <dbReference type="EMBL" id="CAH2210911.1"/>
    </source>
</evidence>
<accession>A0A8S4QJQ0</accession>
<feature type="region of interest" description="Disordered" evidence="1">
    <location>
        <begin position="107"/>
        <end position="134"/>
    </location>
</feature>
<comment type="caution">
    <text evidence="2">The sequence shown here is derived from an EMBL/GenBank/DDBJ whole genome shotgun (WGS) entry which is preliminary data.</text>
</comment>
<dbReference type="Proteomes" id="UP000838756">
    <property type="component" value="Unassembled WGS sequence"/>
</dbReference>
<dbReference type="EMBL" id="CAKXAJ010008624">
    <property type="protein sequence ID" value="CAH2210911.1"/>
    <property type="molecule type" value="Genomic_DNA"/>
</dbReference>
<feature type="non-terminal residue" evidence="2">
    <location>
        <position position="1"/>
    </location>
</feature>
<name>A0A8S4QJQ0_9NEOP</name>
<reference evidence="2" key="1">
    <citation type="submission" date="2022-03" db="EMBL/GenBank/DDBJ databases">
        <authorList>
            <person name="Lindestad O."/>
        </authorList>
    </citation>
    <scope>NUCLEOTIDE SEQUENCE</scope>
</reference>
<keyword evidence="3" id="KW-1185">Reference proteome</keyword>
<dbReference type="AlphaFoldDB" id="A0A8S4QJQ0"/>
<proteinExistence type="predicted"/>
<gene>
    <name evidence="2" type="primary">jg314</name>
    <name evidence="2" type="ORF">PAEG_LOCUS2768</name>
</gene>
<organism evidence="2 3">
    <name type="scientific">Pararge aegeria aegeria</name>
    <dbReference type="NCBI Taxonomy" id="348720"/>
    <lineage>
        <taxon>Eukaryota</taxon>
        <taxon>Metazoa</taxon>
        <taxon>Ecdysozoa</taxon>
        <taxon>Arthropoda</taxon>
        <taxon>Hexapoda</taxon>
        <taxon>Insecta</taxon>
        <taxon>Pterygota</taxon>
        <taxon>Neoptera</taxon>
        <taxon>Endopterygota</taxon>
        <taxon>Lepidoptera</taxon>
        <taxon>Glossata</taxon>
        <taxon>Ditrysia</taxon>
        <taxon>Papilionoidea</taxon>
        <taxon>Nymphalidae</taxon>
        <taxon>Satyrinae</taxon>
        <taxon>Satyrini</taxon>
        <taxon>Parargina</taxon>
        <taxon>Pararge</taxon>
    </lineage>
</organism>
<protein>
    <submittedName>
        <fullName evidence="2">Jg314 protein</fullName>
    </submittedName>
</protein>
<evidence type="ECO:0000256" key="1">
    <source>
        <dbReference type="SAM" id="MobiDB-lite"/>
    </source>
</evidence>
<feature type="compositionally biased region" description="Basic residues" evidence="1">
    <location>
        <begin position="107"/>
        <end position="118"/>
    </location>
</feature>